<dbReference type="Pfam" id="PF07734">
    <property type="entry name" value="FBA_1"/>
    <property type="match status" value="1"/>
</dbReference>
<name>A0A6A4MW78_LUPAL</name>
<dbReference type="InterPro" id="IPR001810">
    <property type="entry name" value="F-box_dom"/>
</dbReference>
<accession>A0A6A4MW78</accession>
<reference evidence="3" key="1">
    <citation type="journal article" date="2020" name="Nat. Commun.">
        <title>Genome sequence of the cluster root forming white lupin.</title>
        <authorList>
            <person name="Hufnagel B."/>
            <person name="Marques A."/>
            <person name="Soriano A."/>
            <person name="Marques L."/>
            <person name="Divol F."/>
            <person name="Doumas P."/>
            <person name="Sallet E."/>
            <person name="Mancinotti D."/>
            <person name="Carrere S."/>
            <person name="Marande W."/>
            <person name="Arribat S."/>
            <person name="Keller J."/>
            <person name="Huneau C."/>
            <person name="Blein T."/>
            <person name="Aime D."/>
            <person name="Laguerre M."/>
            <person name="Taylor J."/>
            <person name="Schubert V."/>
            <person name="Nelson M."/>
            <person name="Geu-Flores F."/>
            <person name="Crespi M."/>
            <person name="Gallardo-Guerrero K."/>
            <person name="Delaux P.-M."/>
            <person name="Salse J."/>
            <person name="Berges H."/>
            <person name="Guyot R."/>
            <person name="Gouzy J."/>
            <person name="Peret B."/>
        </authorList>
    </citation>
    <scope>NUCLEOTIDE SEQUENCE [LARGE SCALE GENOMIC DNA]</scope>
    <source>
        <strain evidence="3">cv. Amiga</strain>
    </source>
</reference>
<sequence length="418" mass="48028">MSRTTSSSLPSTTPVHLPEDIQAEILNRLPVQTLARFRCVCKSWHRLFTDPFFINNHLHRHLSTTPHRIILSRYFKPPLSISLHRNPNLQELHLPFISGHTYYVKGHCHGLICIIINNTDIVLWNPSINQHKTLPVPSNFMKTREVLGIGFDSTINDYKIIRAPSSYCKFKLKDYNPQIEILTLTSNSWRKLPDEVTPPYFIEHYHQSVTLNNAVYWLSLDDSSAVVLKFSLSEEKFAVVPNPPDDNGRNVSWVGVLNGALCVVHSQRRVYFDIWATRDDCNWEKMVSVSKFLDRLRSLDYVPLCFTKSGELVINVRGKGVFAYDDEVDEYSKVAEVDDVKWLQETVYTESLVSPHRDGGNGCLERISLSSTRSRNLWKKLRRFTNGVVDHFNGKDCLRGFNMNISAPSSIHLIQAEQ</sequence>
<dbReference type="InterPro" id="IPR036047">
    <property type="entry name" value="F-box-like_dom_sf"/>
</dbReference>
<protein>
    <submittedName>
        <fullName evidence="2">Putative F-box domain, galactose oxidase/kelch, beta-propeller, galactose oxidase, beta-propeller</fullName>
    </submittedName>
</protein>
<dbReference type="SUPFAM" id="SSF50965">
    <property type="entry name" value="Galactose oxidase, central domain"/>
    <property type="match status" value="1"/>
</dbReference>
<dbReference type="NCBIfam" id="TIGR01640">
    <property type="entry name" value="F_box_assoc_1"/>
    <property type="match status" value="1"/>
</dbReference>
<proteinExistence type="predicted"/>
<evidence type="ECO:0000259" key="1">
    <source>
        <dbReference type="PROSITE" id="PS50181"/>
    </source>
</evidence>
<dbReference type="SUPFAM" id="SSF81383">
    <property type="entry name" value="F-box domain"/>
    <property type="match status" value="1"/>
</dbReference>
<organism evidence="2 3">
    <name type="scientific">Lupinus albus</name>
    <name type="common">White lupine</name>
    <name type="synonym">Lupinus termis</name>
    <dbReference type="NCBI Taxonomy" id="3870"/>
    <lineage>
        <taxon>Eukaryota</taxon>
        <taxon>Viridiplantae</taxon>
        <taxon>Streptophyta</taxon>
        <taxon>Embryophyta</taxon>
        <taxon>Tracheophyta</taxon>
        <taxon>Spermatophyta</taxon>
        <taxon>Magnoliopsida</taxon>
        <taxon>eudicotyledons</taxon>
        <taxon>Gunneridae</taxon>
        <taxon>Pentapetalae</taxon>
        <taxon>rosids</taxon>
        <taxon>fabids</taxon>
        <taxon>Fabales</taxon>
        <taxon>Fabaceae</taxon>
        <taxon>Papilionoideae</taxon>
        <taxon>50 kb inversion clade</taxon>
        <taxon>genistoids sensu lato</taxon>
        <taxon>core genistoids</taxon>
        <taxon>Genisteae</taxon>
        <taxon>Lupinus</taxon>
    </lineage>
</organism>
<dbReference type="PANTHER" id="PTHR31672">
    <property type="entry name" value="BNACNNG10540D PROTEIN"/>
    <property type="match status" value="1"/>
</dbReference>
<dbReference type="Gene3D" id="1.20.1280.50">
    <property type="match status" value="1"/>
</dbReference>
<keyword evidence="3" id="KW-1185">Reference proteome</keyword>
<dbReference type="CDD" id="cd22157">
    <property type="entry name" value="F-box_AtFBW1-like"/>
    <property type="match status" value="1"/>
</dbReference>
<dbReference type="SMART" id="SM00256">
    <property type="entry name" value="FBOX"/>
    <property type="match status" value="1"/>
</dbReference>
<dbReference type="AlphaFoldDB" id="A0A6A4MW78"/>
<dbReference type="InterPro" id="IPR011043">
    <property type="entry name" value="Gal_Oxase/kelch_b-propeller"/>
</dbReference>
<dbReference type="InterPro" id="IPR050796">
    <property type="entry name" value="SCF_F-box_component"/>
</dbReference>
<dbReference type="InterPro" id="IPR017451">
    <property type="entry name" value="F-box-assoc_interact_dom"/>
</dbReference>
<dbReference type="Pfam" id="PF00646">
    <property type="entry name" value="F-box"/>
    <property type="match status" value="1"/>
</dbReference>
<comment type="caution">
    <text evidence="2">The sequence shown here is derived from an EMBL/GenBank/DDBJ whole genome shotgun (WGS) entry which is preliminary data.</text>
</comment>
<evidence type="ECO:0000313" key="3">
    <source>
        <dbReference type="Proteomes" id="UP000447434"/>
    </source>
</evidence>
<feature type="domain" description="F-box" evidence="1">
    <location>
        <begin position="11"/>
        <end position="62"/>
    </location>
</feature>
<dbReference type="OrthoDB" id="1366962at2759"/>
<gene>
    <name evidence="2" type="ORF">Lalb_Chr23g0272161</name>
</gene>
<evidence type="ECO:0000313" key="2">
    <source>
        <dbReference type="EMBL" id="KAE9587296.1"/>
    </source>
</evidence>
<dbReference type="PANTHER" id="PTHR31672:SF13">
    <property type="entry name" value="F-BOX PROTEIN CPR30-LIKE"/>
    <property type="match status" value="1"/>
</dbReference>
<dbReference type="Proteomes" id="UP000447434">
    <property type="component" value="Chromosome 23"/>
</dbReference>
<dbReference type="PROSITE" id="PS50181">
    <property type="entry name" value="FBOX"/>
    <property type="match status" value="1"/>
</dbReference>
<dbReference type="EMBL" id="WOCE01000023">
    <property type="protein sequence ID" value="KAE9587296.1"/>
    <property type="molecule type" value="Genomic_DNA"/>
</dbReference>
<dbReference type="InterPro" id="IPR006527">
    <property type="entry name" value="F-box-assoc_dom_typ1"/>
</dbReference>